<reference evidence="2 3" key="1">
    <citation type="submission" date="2018-03" db="EMBL/GenBank/DDBJ databases">
        <title>Draft Genome Sequences of the Obligatory Marine Myxobacteria Enhygromyxa salina SWB005.</title>
        <authorList>
            <person name="Poehlein A."/>
            <person name="Moghaddam J.A."/>
            <person name="Harms H."/>
            <person name="Alanjari M."/>
            <person name="Koenig G.M."/>
            <person name="Daniel R."/>
            <person name="Schaeberle T.F."/>
        </authorList>
    </citation>
    <scope>NUCLEOTIDE SEQUENCE [LARGE SCALE GENOMIC DNA]</scope>
    <source>
        <strain evidence="2 3">SWB005</strain>
    </source>
</reference>
<protein>
    <submittedName>
        <fullName evidence="2">Uncharacterized protein</fullName>
    </submittedName>
</protein>
<feature type="transmembrane region" description="Helical" evidence="1">
    <location>
        <begin position="92"/>
        <end position="113"/>
    </location>
</feature>
<evidence type="ECO:0000256" key="1">
    <source>
        <dbReference type="SAM" id="Phobius"/>
    </source>
</evidence>
<comment type="caution">
    <text evidence="2">The sequence shown here is derived from an EMBL/GenBank/DDBJ whole genome shotgun (WGS) entry which is preliminary data.</text>
</comment>
<keyword evidence="1" id="KW-1133">Transmembrane helix</keyword>
<keyword evidence="1" id="KW-0812">Transmembrane</keyword>
<keyword evidence="1" id="KW-0472">Membrane</keyword>
<organism evidence="2 3">
    <name type="scientific">Enhygromyxa salina</name>
    <dbReference type="NCBI Taxonomy" id="215803"/>
    <lineage>
        <taxon>Bacteria</taxon>
        <taxon>Pseudomonadati</taxon>
        <taxon>Myxococcota</taxon>
        <taxon>Polyangia</taxon>
        <taxon>Nannocystales</taxon>
        <taxon>Nannocystaceae</taxon>
        <taxon>Enhygromyxa</taxon>
    </lineage>
</organism>
<gene>
    <name evidence="2" type="ORF">ENSA5_21350</name>
</gene>
<accession>A0A2S9YCK4</accession>
<proteinExistence type="predicted"/>
<sequence length="210" mass="23104">MENEAVSVDRGATQLRRLETLLDVAYAVLFVNFIMYLPETEDMAWTELPLGLLSVLIDDHVGLMRVVIGVGLTLISWNLTHKLLGPLERTDAWHTLLALLQLIFVCLFLWFAIADPELVSVSSRAGQSLCLAVSGFIGSAGWGYARKRELTPAGMSEAEKDEVLENAIIEPTTALLNTGLAFIGPEVWTAGWFVIPVVLISVQKRVARRG</sequence>
<dbReference type="Proteomes" id="UP000237968">
    <property type="component" value="Unassembled WGS sequence"/>
</dbReference>
<dbReference type="RefSeq" id="WP_106391560.1">
    <property type="nucleotide sequence ID" value="NZ_PVNK01000112.1"/>
</dbReference>
<evidence type="ECO:0000313" key="3">
    <source>
        <dbReference type="Proteomes" id="UP000237968"/>
    </source>
</evidence>
<evidence type="ECO:0000313" key="2">
    <source>
        <dbReference type="EMBL" id="PRQ02782.1"/>
    </source>
</evidence>
<dbReference type="EMBL" id="PVNK01000112">
    <property type="protein sequence ID" value="PRQ02782.1"/>
    <property type="molecule type" value="Genomic_DNA"/>
</dbReference>
<feature type="transmembrane region" description="Helical" evidence="1">
    <location>
        <begin position="62"/>
        <end position="80"/>
    </location>
</feature>
<dbReference type="OrthoDB" id="5728510at2"/>
<keyword evidence="3" id="KW-1185">Reference proteome</keyword>
<name>A0A2S9YCK4_9BACT</name>
<feature type="transmembrane region" description="Helical" evidence="1">
    <location>
        <begin position="20"/>
        <end position="38"/>
    </location>
</feature>
<dbReference type="AlphaFoldDB" id="A0A2S9YCK4"/>